<organism evidence="2 3">
    <name type="scientific">Phytomonospora endophytica</name>
    <dbReference type="NCBI Taxonomy" id="714109"/>
    <lineage>
        <taxon>Bacteria</taxon>
        <taxon>Bacillati</taxon>
        <taxon>Actinomycetota</taxon>
        <taxon>Actinomycetes</taxon>
        <taxon>Micromonosporales</taxon>
        <taxon>Micromonosporaceae</taxon>
        <taxon>Phytomonospora</taxon>
    </lineage>
</organism>
<dbReference type="PANTHER" id="PTHR43792:SF13">
    <property type="entry name" value="ACETYLTRANSFERASE"/>
    <property type="match status" value="1"/>
</dbReference>
<dbReference type="Gene3D" id="3.40.630.30">
    <property type="match status" value="1"/>
</dbReference>
<dbReference type="Proteomes" id="UP000548476">
    <property type="component" value="Unassembled WGS sequence"/>
</dbReference>
<evidence type="ECO:0000259" key="1">
    <source>
        <dbReference type="PROSITE" id="PS51186"/>
    </source>
</evidence>
<dbReference type="EMBL" id="JACHGT010000003">
    <property type="protein sequence ID" value="MBB6033524.1"/>
    <property type="molecule type" value="Genomic_DNA"/>
</dbReference>
<name>A0A841FCL0_9ACTN</name>
<evidence type="ECO:0000313" key="2">
    <source>
        <dbReference type="EMBL" id="MBB6033524.1"/>
    </source>
</evidence>
<keyword evidence="2" id="KW-0808">Transferase</keyword>
<keyword evidence="3" id="KW-1185">Reference proteome</keyword>
<dbReference type="RefSeq" id="WP_184786431.1">
    <property type="nucleotide sequence ID" value="NZ_BONT01000014.1"/>
</dbReference>
<sequence>MNDTPIEITTERLTLRPFTVASAQAMVDGVAGDRDWAEGYPPADDVDVARMYLGHPATDDHARRFGPWEITWTATGQTIGGIGLFGPPDDDGCTEVGYGVVPVFQGKGVATEALNGLLAATAGVAGFTTVIASTDHGNHASRKVLDKAGFGYTHADEEKRYYTRPLG</sequence>
<proteinExistence type="predicted"/>
<comment type="caution">
    <text evidence="2">The sequence shown here is derived from an EMBL/GenBank/DDBJ whole genome shotgun (WGS) entry which is preliminary data.</text>
</comment>
<dbReference type="GO" id="GO:0016747">
    <property type="term" value="F:acyltransferase activity, transferring groups other than amino-acyl groups"/>
    <property type="evidence" value="ECO:0007669"/>
    <property type="project" value="InterPro"/>
</dbReference>
<dbReference type="AlphaFoldDB" id="A0A841FCL0"/>
<dbReference type="PANTHER" id="PTHR43792">
    <property type="entry name" value="GNAT FAMILY, PUTATIVE (AFU_ORTHOLOGUE AFUA_3G00765)-RELATED-RELATED"/>
    <property type="match status" value="1"/>
</dbReference>
<dbReference type="SUPFAM" id="SSF55729">
    <property type="entry name" value="Acyl-CoA N-acyltransferases (Nat)"/>
    <property type="match status" value="1"/>
</dbReference>
<evidence type="ECO:0000313" key="3">
    <source>
        <dbReference type="Proteomes" id="UP000548476"/>
    </source>
</evidence>
<dbReference type="InterPro" id="IPR000182">
    <property type="entry name" value="GNAT_dom"/>
</dbReference>
<accession>A0A841FCL0</accession>
<dbReference type="PROSITE" id="PS51186">
    <property type="entry name" value="GNAT"/>
    <property type="match status" value="1"/>
</dbReference>
<dbReference type="InterPro" id="IPR016181">
    <property type="entry name" value="Acyl_CoA_acyltransferase"/>
</dbReference>
<feature type="domain" description="N-acetyltransferase" evidence="1">
    <location>
        <begin position="13"/>
        <end position="167"/>
    </location>
</feature>
<dbReference type="InterPro" id="IPR051531">
    <property type="entry name" value="N-acetyltransferase"/>
</dbReference>
<protein>
    <submittedName>
        <fullName evidence="2">RimJ/RimL family protein N-acetyltransferase</fullName>
    </submittedName>
</protein>
<dbReference type="Pfam" id="PF13302">
    <property type="entry name" value="Acetyltransf_3"/>
    <property type="match status" value="1"/>
</dbReference>
<gene>
    <name evidence="2" type="ORF">HNR73_001374</name>
</gene>
<reference evidence="2 3" key="1">
    <citation type="submission" date="2020-08" db="EMBL/GenBank/DDBJ databases">
        <title>Genomic Encyclopedia of Type Strains, Phase IV (KMG-IV): sequencing the most valuable type-strain genomes for metagenomic binning, comparative biology and taxonomic classification.</title>
        <authorList>
            <person name="Goeker M."/>
        </authorList>
    </citation>
    <scope>NUCLEOTIDE SEQUENCE [LARGE SCALE GENOMIC DNA]</scope>
    <source>
        <strain evidence="2 3">YIM 65646</strain>
    </source>
</reference>